<evidence type="ECO:0000256" key="7">
    <source>
        <dbReference type="PROSITE-ProRule" id="PRU01091"/>
    </source>
</evidence>
<feature type="domain" description="OmpR/PhoB-type" evidence="9">
    <location>
        <begin position="1"/>
        <end position="103"/>
    </location>
</feature>
<dbReference type="Proteomes" id="UP001486207">
    <property type="component" value="Unassembled WGS sequence"/>
</dbReference>
<dbReference type="PROSITE" id="PS51755">
    <property type="entry name" value="OMPR_PHOB"/>
    <property type="match status" value="1"/>
</dbReference>
<dbReference type="InterPro" id="IPR016032">
    <property type="entry name" value="Sig_transdc_resp-reg_C-effctor"/>
</dbReference>
<dbReference type="InterPro" id="IPR011990">
    <property type="entry name" value="TPR-like_helical_dom_sf"/>
</dbReference>
<dbReference type="PANTHER" id="PTHR35807:SF1">
    <property type="entry name" value="TRANSCRIPTIONAL REGULATOR REDD"/>
    <property type="match status" value="1"/>
</dbReference>
<dbReference type="InterPro" id="IPR036388">
    <property type="entry name" value="WH-like_DNA-bd_sf"/>
</dbReference>
<dbReference type="Gene3D" id="1.10.10.10">
    <property type="entry name" value="Winged helix-like DNA-binding domain superfamily/Winged helix DNA-binding domain"/>
    <property type="match status" value="1"/>
</dbReference>
<dbReference type="Pfam" id="PF13424">
    <property type="entry name" value="TPR_12"/>
    <property type="match status" value="1"/>
</dbReference>
<dbReference type="Pfam" id="PF03704">
    <property type="entry name" value="BTAD"/>
    <property type="match status" value="1"/>
</dbReference>
<evidence type="ECO:0000313" key="11">
    <source>
        <dbReference type="Proteomes" id="UP001486207"/>
    </source>
</evidence>
<keyword evidence="6" id="KW-0802">TPR repeat</keyword>
<keyword evidence="4 7" id="KW-0238">DNA-binding</keyword>
<dbReference type="CDD" id="cd15831">
    <property type="entry name" value="BTAD"/>
    <property type="match status" value="1"/>
</dbReference>
<dbReference type="SUPFAM" id="SSF48452">
    <property type="entry name" value="TPR-like"/>
    <property type="match status" value="2"/>
</dbReference>
<dbReference type="SMART" id="SM00028">
    <property type="entry name" value="TPR"/>
    <property type="match status" value="5"/>
</dbReference>
<dbReference type="Pfam" id="PF00486">
    <property type="entry name" value="Trans_reg_C"/>
    <property type="match status" value="1"/>
</dbReference>
<dbReference type="InterPro" id="IPR051677">
    <property type="entry name" value="AfsR-DnrI-RedD_regulator"/>
</dbReference>
<evidence type="ECO:0000256" key="4">
    <source>
        <dbReference type="ARBA" id="ARBA00023125"/>
    </source>
</evidence>
<sequence>MGDFVRTRFSVLGPLRAWRGDAELVLGPPKQRGLLALLLTQPGHPVTVNEIVDVLWGQDPPDSAVNVVQRHIGALRRLLEPDLPARGESRWLVRGSGGYRLEVDPDCLDLLRFRSLRQSAAACEEPVAATELLIKALALWRGPAASGIPAEIRAHPAFAAVDGEHLAVVKEAAEWALKAGPDLGARVLVTLRQAAAHHLLDEALQARLILVLAATGHQAEALDVHRTVRDRLADELGVSPGAELQAAHQQVVNRTRARDLPAPTSRPEPTDEAEPEQDTAVTVRPAQLPADLVSFTGRHRELADVQALLPGEDASTVVISAIGGMAGVGKTALAVHWAHRIADRFPDGQLYINLRGFHPTGSIMSPAEAVRSFLDALDVPAQRIPAGLDAQAALYRSLLADRRMLIVLDNARDSEHVRPLLPGAPGCLVIVTSRHQLYGLVAGEGAHPVTLDVLSGADALELLSRRLGAERVAREPDAATRIVESCGGLPLALAIVSARAVVNPSFPLASIAAELRESQDTLEAFTGETPAANARSAFSWSYGLLTPAAARLFRLLALHPGPDCSLAAAASLAGQRPGQVRPLLAELVRAHLLSEPVPGRYGCHELLRAYGTELGQDQDPAQELSTARRRMLDHYLHSALAADRVLAPSRERIEPNPHAAGVTVARFTDQAGAADWLADHRSVLLAAIEQSARHGCGEHTWQLAAALEMYLDRNGCWQQQLTAQTTAGNAAQSLGDLRGQAHAHRALGFVSGRLEHWDEADAHLFRALKLFAEIGDPAGQGRVHRYFAFLANGRHRHEDALGHYTRATTLYSEAGRRSGEASVANEIGWTYILMGKYDSALQECGRALVVHQEIGDRNGEAAAWDSLGYAHHHLDEHGQALECYEHALTLYRAIRDRYLEADTLVHIGDTCHAARRPAEAELAWRRALGILDDIGHPDARHVRDKLTPDAAPATGEEPRQR</sequence>
<evidence type="ECO:0000256" key="3">
    <source>
        <dbReference type="ARBA" id="ARBA00023015"/>
    </source>
</evidence>
<dbReference type="SUPFAM" id="SSF52540">
    <property type="entry name" value="P-loop containing nucleoside triphosphate hydrolases"/>
    <property type="match status" value="1"/>
</dbReference>
<keyword evidence="2" id="KW-0902">Two-component regulatory system</keyword>
<feature type="DNA-binding region" description="OmpR/PhoB-type" evidence="7">
    <location>
        <begin position="1"/>
        <end position="103"/>
    </location>
</feature>
<dbReference type="PRINTS" id="PR00364">
    <property type="entry name" value="DISEASERSIST"/>
</dbReference>
<accession>A0ABV1XTC1</accession>
<dbReference type="CDD" id="cd00383">
    <property type="entry name" value="trans_reg_C"/>
    <property type="match status" value="1"/>
</dbReference>
<dbReference type="SMART" id="SM01043">
    <property type="entry name" value="BTAD"/>
    <property type="match status" value="1"/>
</dbReference>
<evidence type="ECO:0000313" key="10">
    <source>
        <dbReference type="EMBL" id="MER7374849.1"/>
    </source>
</evidence>
<dbReference type="SMART" id="SM00862">
    <property type="entry name" value="Trans_reg_C"/>
    <property type="match status" value="1"/>
</dbReference>
<reference evidence="10 11" key="1">
    <citation type="submission" date="2024-06" db="EMBL/GenBank/DDBJ databases">
        <title>The Natural Products Discovery Center: Release of the First 8490 Sequenced Strains for Exploring Actinobacteria Biosynthetic Diversity.</title>
        <authorList>
            <person name="Kalkreuter E."/>
            <person name="Kautsar S.A."/>
            <person name="Yang D."/>
            <person name="Bader C.D."/>
            <person name="Teijaro C.N."/>
            <person name="Fluegel L."/>
            <person name="Davis C.M."/>
            <person name="Simpson J.R."/>
            <person name="Lauterbach L."/>
            <person name="Steele A.D."/>
            <person name="Gui C."/>
            <person name="Meng S."/>
            <person name="Li G."/>
            <person name="Viehrig K."/>
            <person name="Ye F."/>
            <person name="Su P."/>
            <person name="Kiefer A.F."/>
            <person name="Nichols A."/>
            <person name="Cepeda A.J."/>
            <person name="Yan W."/>
            <person name="Fan B."/>
            <person name="Jiang Y."/>
            <person name="Adhikari A."/>
            <person name="Zheng C.-J."/>
            <person name="Schuster L."/>
            <person name="Cowan T.M."/>
            <person name="Smanski M.J."/>
            <person name="Chevrette M.G."/>
            <person name="De Carvalho L.P.S."/>
            <person name="Shen B."/>
        </authorList>
    </citation>
    <scope>NUCLEOTIDE SEQUENCE [LARGE SCALE GENOMIC DNA]</scope>
    <source>
        <strain evidence="10 11">NPDC000155</strain>
    </source>
</reference>
<keyword evidence="5" id="KW-0804">Transcription</keyword>
<dbReference type="InterPro" id="IPR005158">
    <property type="entry name" value="BTAD"/>
</dbReference>
<feature type="repeat" description="TPR" evidence="6">
    <location>
        <begin position="861"/>
        <end position="894"/>
    </location>
</feature>
<evidence type="ECO:0000256" key="8">
    <source>
        <dbReference type="SAM" id="MobiDB-lite"/>
    </source>
</evidence>
<comment type="similarity">
    <text evidence="1">Belongs to the AfsR/DnrI/RedD regulatory family.</text>
</comment>
<feature type="region of interest" description="Disordered" evidence="8">
    <location>
        <begin position="248"/>
        <end position="280"/>
    </location>
</feature>
<evidence type="ECO:0000256" key="1">
    <source>
        <dbReference type="ARBA" id="ARBA00005820"/>
    </source>
</evidence>
<organism evidence="10 11">
    <name type="scientific">Streptomyces lanatus</name>
    <dbReference type="NCBI Taxonomy" id="66900"/>
    <lineage>
        <taxon>Bacteria</taxon>
        <taxon>Bacillati</taxon>
        <taxon>Actinomycetota</taxon>
        <taxon>Actinomycetes</taxon>
        <taxon>Kitasatosporales</taxon>
        <taxon>Streptomycetaceae</taxon>
        <taxon>Streptomyces</taxon>
    </lineage>
</organism>
<dbReference type="InterPro" id="IPR027417">
    <property type="entry name" value="P-loop_NTPase"/>
</dbReference>
<keyword evidence="11" id="KW-1185">Reference proteome</keyword>
<dbReference type="Gene3D" id="3.40.50.300">
    <property type="entry name" value="P-loop containing nucleotide triphosphate hydrolases"/>
    <property type="match status" value="1"/>
</dbReference>
<dbReference type="SUPFAM" id="SSF46894">
    <property type="entry name" value="C-terminal effector domain of the bipartite response regulators"/>
    <property type="match status" value="1"/>
</dbReference>
<dbReference type="PANTHER" id="PTHR35807">
    <property type="entry name" value="TRANSCRIPTIONAL REGULATOR REDD-RELATED"/>
    <property type="match status" value="1"/>
</dbReference>
<dbReference type="Pfam" id="PF00931">
    <property type="entry name" value="NB-ARC"/>
    <property type="match status" value="1"/>
</dbReference>
<feature type="region of interest" description="Disordered" evidence="8">
    <location>
        <begin position="939"/>
        <end position="961"/>
    </location>
</feature>
<dbReference type="EMBL" id="JBEPFB010000008">
    <property type="protein sequence ID" value="MER7374849.1"/>
    <property type="molecule type" value="Genomic_DNA"/>
</dbReference>
<evidence type="ECO:0000256" key="5">
    <source>
        <dbReference type="ARBA" id="ARBA00023163"/>
    </source>
</evidence>
<gene>
    <name evidence="10" type="ORF">ABT384_19645</name>
</gene>
<dbReference type="RefSeq" id="WP_190071816.1">
    <property type="nucleotide sequence ID" value="NZ_BNBM01000008.1"/>
</dbReference>
<keyword evidence="3" id="KW-0805">Transcription regulation</keyword>
<dbReference type="InterPro" id="IPR001867">
    <property type="entry name" value="OmpR/PhoB-type_DNA-bd"/>
</dbReference>
<name>A0ABV1XTC1_9ACTN</name>
<evidence type="ECO:0000259" key="9">
    <source>
        <dbReference type="PROSITE" id="PS51755"/>
    </source>
</evidence>
<dbReference type="Gene3D" id="1.25.40.10">
    <property type="entry name" value="Tetratricopeptide repeat domain"/>
    <property type="match status" value="2"/>
</dbReference>
<proteinExistence type="inferred from homology"/>
<protein>
    <submittedName>
        <fullName evidence="10">BTAD domain-containing putative transcriptional regulator</fullName>
    </submittedName>
</protein>
<comment type="caution">
    <text evidence="10">The sequence shown here is derived from an EMBL/GenBank/DDBJ whole genome shotgun (WGS) entry which is preliminary data.</text>
</comment>
<dbReference type="InterPro" id="IPR019734">
    <property type="entry name" value="TPR_rpt"/>
</dbReference>
<dbReference type="InterPro" id="IPR002182">
    <property type="entry name" value="NB-ARC"/>
</dbReference>
<evidence type="ECO:0000256" key="6">
    <source>
        <dbReference type="PROSITE-ProRule" id="PRU00339"/>
    </source>
</evidence>
<evidence type="ECO:0000256" key="2">
    <source>
        <dbReference type="ARBA" id="ARBA00023012"/>
    </source>
</evidence>
<dbReference type="PROSITE" id="PS50005">
    <property type="entry name" value="TPR"/>
    <property type="match status" value="1"/>
</dbReference>